<protein>
    <submittedName>
        <fullName evidence="2">Nucleoside/nucleotide kinase family protein</fullName>
    </submittedName>
</protein>
<organism evidence="2 3">
    <name type="scientific">Streptomyces gibsoniae</name>
    <dbReference type="NCBI Taxonomy" id="3075529"/>
    <lineage>
        <taxon>Bacteria</taxon>
        <taxon>Bacillati</taxon>
        <taxon>Actinomycetota</taxon>
        <taxon>Actinomycetes</taxon>
        <taxon>Kitasatosporales</taxon>
        <taxon>Streptomycetaceae</taxon>
        <taxon>Streptomyces</taxon>
    </lineage>
</organism>
<dbReference type="Gene3D" id="3.40.50.300">
    <property type="entry name" value="P-loop containing nucleotide triphosphate hydrolases"/>
    <property type="match status" value="2"/>
</dbReference>
<dbReference type="EMBL" id="JAVREY010000010">
    <property type="protein sequence ID" value="MDT0463670.1"/>
    <property type="molecule type" value="Genomic_DNA"/>
</dbReference>
<keyword evidence="2" id="KW-0418">Kinase</keyword>
<proteinExistence type="predicted"/>
<reference evidence="3" key="1">
    <citation type="submission" date="2023-07" db="EMBL/GenBank/DDBJ databases">
        <title>30 novel species of actinomycetes from the DSMZ collection.</title>
        <authorList>
            <person name="Nouioui I."/>
        </authorList>
    </citation>
    <scope>NUCLEOTIDE SEQUENCE [LARGE SCALE GENOMIC DNA]</scope>
    <source>
        <strain evidence="3">DSM 41699</strain>
    </source>
</reference>
<accession>A0ABU2TRT8</accession>
<dbReference type="Proteomes" id="UP001183809">
    <property type="component" value="Unassembled WGS sequence"/>
</dbReference>
<sequence length="284" mass="30575">MSAAQGVVNPTFRRACTAVGAGPPGRYAPLALLCAQVVQCPDPARRTGGLPSTRQRARTPMTFDDLLKRAASLGRPGRRAILGITGSPGAGKTTLAERLVRELNGDGPAWVAHVPMDGFHLADAELDRLGRRDRKGAPDTFDAAGYAALLRRLREEHEETAGEIVYAPGFERVLEQPLAGAIPVPPSARLIVTEGNYLLLETGSWARVRTLVDEVWFCQIAETERVRRLVARHEEFGKDHETAVAWVAGTDQRNADLVATTRHRADLVVPGTALPTASGSTGRP</sequence>
<dbReference type="PANTHER" id="PTHR10285">
    <property type="entry name" value="URIDINE KINASE"/>
    <property type="match status" value="1"/>
</dbReference>
<dbReference type="SUPFAM" id="SSF52540">
    <property type="entry name" value="P-loop containing nucleoside triphosphate hydrolases"/>
    <property type="match status" value="1"/>
</dbReference>
<gene>
    <name evidence="2" type="ORF">RM764_11665</name>
</gene>
<evidence type="ECO:0000313" key="3">
    <source>
        <dbReference type="Proteomes" id="UP001183809"/>
    </source>
</evidence>
<keyword evidence="3" id="KW-1185">Reference proteome</keyword>
<feature type="domain" description="Phosphoribulokinase/uridine kinase" evidence="1">
    <location>
        <begin position="81"/>
        <end position="270"/>
    </location>
</feature>
<dbReference type="RefSeq" id="WP_311694620.1">
    <property type="nucleotide sequence ID" value="NZ_JAVREY010000010.1"/>
</dbReference>
<dbReference type="GO" id="GO:0016301">
    <property type="term" value="F:kinase activity"/>
    <property type="evidence" value="ECO:0007669"/>
    <property type="project" value="UniProtKB-KW"/>
</dbReference>
<dbReference type="InterPro" id="IPR006083">
    <property type="entry name" value="PRK/URK"/>
</dbReference>
<name>A0ABU2TRT8_9ACTN</name>
<dbReference type="InterPro" id="IPR027417">
    <property type="entry name" value="P-loop_NTPase"/>
</dbReference>
<dbReference type="NCBIfam" id="NF006743">
    <property type="entry name" value="PRK09270.1-2"/>
    <property type="match status" value="1"/>
</dbReference>
<comment type="caution">
    <text evidence="2">The sequence shown here is derived from an EMBL/GenBank/DDBJ whole genome shotgun (WGS) entry which is preliminary data.</text>
</comment>
<keyword evidence="2" id="KW-0808">Transferase</keyword>
<evidence type="ECO:0000259" key="1">
    <source>
        <dbReference type="Pfam" id="PF00485"/>
    </source>
</evidence>
<evidence type="ECO:0000313" key="2">
    <source>
        <dbReference type="EMBL" id="MDT0463670.1"/>
    </source>
</evidence>
<dbReference type="Pfam" id="PF00485">
    <property type="entry name" value="PRK"/>
    <property type="match status" value="1"/>
</dbReference>